<dbReference type="Gene3D" id="1.20.1250.20">
    <property type="entry name" value="MFS general substrate transporter like domains"/>
    <property type="match status" value="2"/>
</dbReference>
<dbReference type="Pfam" id="PF07690">
    <property type="entry name" value="MFS_1"/>
    <property type="match status" value="1"/>
</dbReference>
<keyword evidence="3 6" id="KW-0812">Transmembrane</keyword>
<dbReference type="CDD" id="cd17478">
    <property type="entry name" value="MFS_FsR"/>
    <property type="match status" value="1"/>
</dbReference>
<dbReference type="GO" id="GO:0005886">
    <property type="term" value="C:plasma membrane"/>
    <property type="evidence" value="ECO:0007669"/>
    <property type="project" value="UniProtKB-SubCell"/>
</dbReference>
<dbReference type="Proteomes" id="UP000257014">
    <property type="component" value="Unassembled WGS sequence"/>
</dbReference>
<evidence type="ECO:0000256" key="6">
    <source>
        <dbReference type="SAM" id="Phobius"/>
    </source>
</evidence>
<dbReference type="RefSeq" id="WP_276644065.1">
    <property type="nucleotide sequence ID" value="NZ_QEWE01000021.1"/>
</dbReference>
<keyword evidence="2" id="KW-0813">Transport</keyword>
<feature type="transmembrane region" description="Helical" evidence="6">
    <location>
        <begin position="144"/>
        <end position="165"/>
    </location>
</feature>
<evidence type="ECO:0000256" key="3">
    <source>
        <dbReference type="ARBA" id="ARBA00022692"/>
    </source>
</evidence>
<feature type="transmembrane region" description="Helical" evidence="6">
    <location>
        <begin position="261"/>
        <end position="279"/>
    </location>
</feature>
<evidence type="ECO:0000256" key="5">
    <source>
        <dbReference type="ARBA" id="ARBA00023136"/>
    </source>
</evidence>
<evidence type="ECO:0000313" key="8">
    <source>
        <dbReference type="EMBL" id="REJ27405.1"/>
    </source>
</evidence>
<dbReference type="SUPFAM" id="SSF103473">
    <property type="entry name" value="MFS general substrate transporter"/>
    <property type="match status" value="1"/>
</dbReference>
<evidence type="ECO:0000256" key="2">
    <source>
        <dbReference type="ARBA" id="ARBA00022448"/>
    </source>
</evidence>
<dbReference type="PROSITE" id="PS00216">
    <property type="entry name" value="SUGAR_TRANSPORT_1"/>
    <property type="match status" value="1"/>
</dbReference>
<evidence type="ECO:0000256" key="1">
    <source>
        <dbReference type="ARBA" id="ARBA00004651"/>
    </source>
</evidence>
<keyword evidence="4 6" id="KW-1133">Transmembrane helix</keyword>
<comment type="caution">
    <text evidence="8">The sequence shown here is derived from an EMBL/GenBank/DDBJ whole genome shotgun (WGS) entry which is preliminary data.</text>
</comment>
<dbReference type="GO" id="GO:0022857">
    <property type="term" value="F:transmembrane transporter activity"/>
    <property type="evidence" value="ECO:0007669"/>
    <property type="project" value="InterPro"/>
</dbReference>
<comment type="subcellular location">
    <subcellularLocation>
        <location evidence="1">Cell membrane</location>
        <topology evidence="1">Multi-pass membrane protein</topology>
    </subcellularLocation>
</comment>
<feature type="transmembrane region" description="Helical" evidence="6">
    <location>
        <begin position="348"/>
        <end position="369"/>
    </location>
</feature>
<protein>
    <submittedName>
        <fullName evidence="8">MFS transporter</fullName>
    </submittedName>
</protein>
<feature type="transmembrane region" description="Helical" evidence="6">
    <location>
        <begin position="375"/>
        <end position="395"/>
    </location>
</feature>
<feature type="transmembrane region" description="Helical" evidence="6">
    <location>
        <begin position="12"/>
        <end position="29"/>
    </location>
</feature>
<feature type="transmembrane region" description="Helical" evidence="6">
    <location>
        <begin position="105"/>
        <end position="123"/>
    </location>
</feature>
<dbReference type="InterPro" id="IPR011701">
    <property type="entry name" value="MFS"/>
</dbReference>
<dbReference type="PANTHER" id="PTHR43129">
    <property type="entry name" value="FOSMIDOMYCIN RESISTANCE PROTEIN"/>
    <property type="match status" value="1"/>
</dbReference>
<proteinExistence type="predicted"/>
<feature type="transmembrane region" description="Helical" evidence="6">
    <location>
        <begin position="223"/>
        <end position="241"/>
    </location>
</feature>
<reference evidence="8 9" key="1">
    <citation type="submission" date="2018-03" db="EMBL/GenBank/DDBJ databases">
        <authorList>
            <person name="Keele B.F."/>
        </authorList>
    </citation>
    <scope>NUCLEOTIDE SEQUENCE [LARGE SCALE GENOMIC DNA]</scope>
    <source>
        <strain evidence="8">ZCTH4_d</strain>
    </source>
</reference>
<feature type="transmembrane region" description="Helical" evidence="6">
    <location>
        <begin position="49"/>
        <end position="76"/>
    </location>
</feature>
<evidence type="ECO:0000313" key="9">
    <source>
        <dbReference type="Proteomes" id="UP000257014"/>
    </source>
</evidence>
<dbReference type="EMBL" id="QEWE01000021">
    <property type="protein sequence ID" value="REJ27405.1"/>
    <property type="molecule type" value="Genomic_DNA"/>
</dbReference>
<evidence type="ECO:0000259" key="7">
    <source>
        <dbReference type="PROSITE" id="PS50850"/>
    </source>
</evidence>
<dbReference type="InterPro" id="IPR020846">
    <property type="entry name" value="MFS_dom"/>
</dbReference>
<keyword evidence="5 6" id="KW-0472">Membrane</keyword>
<feature type="domain" description="Major facilitator superfamily (MFS) profile" evidence="7">
    <location>
        <begin position="18"/>
        <end position="401"/>
    </location>
</feature>
<feature type="transmembrane region" description="Helical" evidence="6">
    <location>
        <begin position="171"/>
        <end position="190"/>
    </location>
</feature>
<name>A0A3E0K2I6_9BACI</name>
<evidence type="ECO:0000256" key="4">
    <source>
        <dbReference type="ARBA" id="ARBA00022989"/>
    </source>
</evidence>
<accession>A0A3E0K2I6</accession>
<dbReference type="PANTHER" id="PTHR43129:SF1">
    <property type="entry name" value="FOSMIDOMYCIN RESISTANCE PROTEIN"/>
    <property type="match status" value="1"/>
</dbReference>
<dbReference type="PROSITE" id="PS50850">
    <property type="entry name" value="MFS"/>
    <property type="match status" value="1"/>
</dbReference>
<feature type="transmembrane region" description="Helical" evidence="6">
    <location>
        <begin position="291"/>
        <end position="309"/>
    </location>
</feature>
<gene>
    <name evidence="8" type="ORF">C6P37_11325</name>
</gene>
<dbReference type="InterPro" id="IPR005829">
    <property type="entry name" value="Sugar_transporter_CS"/>
</dbReference>
<dbReference type="InterPro" id="IPR036259">
    <property type="entry name" value="MFS_trans_sf"/>
</dbReference>
<feature type="transmembrane region" description="Helical" evidence="6">
    <location>
        <begin position="315"/>
        <end position="336"/>
    </location>
</feature>
<dbReference type="AlphaFoldDB" id="A0A3E0K2I6"/>
<feature type="transmembrane region" description="Helical" evidence="6">
    <location>
        <begin position="83"/>
        <end position="99"/>
    </location>
</feature>
<sequence>MANPLRETSVPLNTVYGILFAISAGHLINDTAQSVVPALFPILQDTLHLSYFQIGLMTFMLNMTSSVMQPVFGYIADKRPSPFFLPTGMLMSTAGLAGLALAQNYALLLLAVLLIGLGSALFHPEGSRVAYMAAGSRRGLSQSIYQVGGNLGQALFPLFTYYLFVPFGQRAALLFTLLTCLGMAVLFHVSKWYQLRLRQMPPAKKTGEKGKTKNFRLEKKVKAALILLVLFVFARSWYHAGISNFYQFYLIHDYGLTVKEAQVYLLVFMISGVLGTFFGGPLADRFGRKNILAFSMLGAAPFAVLLPYLPLALVIPFFAATGFIIMSSFSVAVVYAQELIPNQVGVASGLIVGLAFGMGAIGSVLLGSLADFTSIRTVMILCSFLPAVGTLALALPDDEAVKQFYAQEK</sequence>
<organism evidence="8 9">
    <name type="scientific">Caldibacillus debilis</name>
    <dbReference type="NCBI Taxonomy" id="301148"/>
    <lineage>
        <taxon>Bacteria</taxon>
        <taxon>Bacillati</taxon>
        <taxon>Bacillota</taxon>
        <taxon>Bacilli</taxon>
        <taxon>Bacillales</taxon>
        <taxon>Bacillaceae</taxon>
        <taxon>Caldibacillus</taxon>
    </lineage>
</organism>